<dbReference type="InterPro" id="IPR016047">
    <property type="entry name" value="M23ase_b-sheet_dom"/>
</dbReference>
<keyword evidence="5" id="KW-1185">Reference proteome</keyword>
<evidence type="ECO:0000256" key="2">
    <source>
        <dbReference type="SAM" id="SignalP"/>
    </source>
</evidence>
<dbReference type="Proteomes" id="UP000185696">
    <property type="component" value="Unassembled WGS sequence"/>
</dbReference>
<feature type="signal peptide" evidence="2">
    <location>
        <begin position="1"/>
        <end position="34"/>
    </location>
</feature>
<reference evidence="4 5" key="1">
    <citation type="submission" date="2016-12" db="EMBL/GenBank/DDBJ databases">
        <title>The draft genome sequence of Actinophytocola xinjiangensis.</title>
        <authorList>
            <person name="Wang W."/>
            <person name="Yuan L."/>
        </authorList>
    </citation>
    <scope>NUCLEOTIDE SEQUENCE [LARGE SCALE GENOMIC DNA]</scope>
    <source>
        <strain evidence="4 5">CGMCC 4.4663</strain>
    </source>
</reference>
<dbReference type="EMBL" id="MSIF01000033">
    <property type="protein sequence ID" value="OLF05114.1"/>
    <property type="molecule type" value="Genomic_DNA"/>
</dbReference>
<dbReference type="Gene3D" id="2.20.25.650">
    <property type="entry name" value="Tachylectin-2-like"/>
    <property type="match status" value="2"/>
</dbReference>
<dbReference type="RefSeq" id="WP_075137871.1">
    <property type="nucleotide sequence ID" value="NZ_MSIF01000033.1"/>
</dbReference>
<evidence type="ECO:0000259" key="3">
    <source>
        <dbReference type="Pfam" id="PF01551"/>
    </source>
</evidence>
<accession>A0A7Z1AUH7</accession>
<protein>
    <recommendedName>
        <fullName evidence="3">M23ase beta-sheet core domain-containing protein</fullName>
    </recommendedName>
</protein>
<dbReference type="CDD" id="cd12797">
    <property type="entry name" value="M23_peptidase"/>
    <property type="match status" value="1"/>
</dbReference>
<name>A0A7Z1AUH7_9PSEU</name>
<keyword evidence="1 2" id="KW-0732">Signal</keyword>
<dbReference type="AlphaFoldDB" id="A0A7Z1AUH7"/>
<dbReference type="PANTHER" id="PTHR44103">
    <property type="entry name" value="PROPROTEIN CONVERTASE P"/>
    <property type="match status" value="1"/>
</dbReference>
<organism evidence="4 5">
    <name type="scientific">Actinophytocola xinjiangensis</name>
    <dbReference type="NCBI Taxonomy" id="485602"/>
    <lineage>
        <taxon>Bacteria</taxon>
        <taxon>Bacillati</taxon>
        <taxon>Actinomycetota</taxon>
        <taxon>Actinomycetes</taxon>
        <taxon>Pseudonocardiales</taxon>
        <taxon>Pseudonocardiaceae</taxon>
    </lineage>
</organism>
<dbReference type="InterPro" id="IPR013517">
    <property type="entry name" value="FG-GAP"/>
</dbReference>
<feature type="domain" description="M23ase beta-sheet core" evidence="3">
    <location>
        <begin position="70"/>
        <end position="148"/>
    </location>
</feature>
<sequence length="450" mass="47242">MFRGRSARLRAIASAGLVATAGVAAFLVAPSAQAAPTFQLPFDCGQKWRLDTWGHNPALDMVREPDQVGTEGARLLAPAAGRVNQSYRHGNAGNMIQIDHGGGHFTTYIHLQSRSVSVGARVTQGQLIGKVGKDGETSNGHPHLHYEQGYDANGDGSVTWGFAGAERVAAKFGSTSYTGAGKTWRNVASGNCGEGPDGERVSDFSGDGHSDVLGVNSAGELWYYPNNGLTLSSDTAKKIGQGWGSYSQVVSADFTDDGRADIFGVNSAGELWYYPNSGGTISTSTAKKIGQGWGSYTDVMAADFSGDGNADILGVNSLGELWYYPNNGNALSSDTARKLGPGWGSFKHVMAADFSGDGHADVLGVNAAGELWYYPNNGNAISSTTARKIGQGWGSYSQVFASDFTGDGRADILGVNSLGELWYYPNSGGSISSSTAKQLGHGWGSFKHVM</sequence>
<dbReference type="InterPro" id="IPR028994">
    <property type="entry name" value="Integrin_alpha_N"/>
</dbReference>
<dbReference type="Pfam" id="PF01551">
    <property type="entry name" value="Peptidase_M23"/>
    <property type="match status" value="1"/>
</dbReference>
<dbReference type="SUPFAM" id="SSF69318">
    <property type="entry name" value="Integrin alpha N-terminal domain"/>
    <property type="match status" value="1"/>
</dbReference>
<evidence type="ECO:0000313" key="5">
    <source>
        <dbReference type="Proteomes" id="UP000185696"/>
    </source>
</evidence>
<dbReference type="InterPro" id="IPR011055">
    <property type="entry name" value="Dup_hybrid_motif"/>
</dbReference>
<gene>
    <name evidence="4" type="ORF">BLA60_37685</name>
</gene>
<evidence type="ECO:0000313" key="4">
    <source>
        <dbReference type="EMBL" id="OLF05114.1"/>
    </source>
</evidence>
<feature type="chain" id="PRO_5031168592" description="M23ase beta-sheet core domain-containing protein" evidence="2">
    <location>
        <begin position="35"/>
        <end position="450"/>
    </location>
</feature>
<dbReference type="PANTHER" id="PTHR44103:SF1">
    <property type="entry name" value="PROPROTEIN CONVERTASE P"/>
    <property type="match status" value="1"/>
</dbReference>
<dbReference type="SUPFAM" id="SSF51261">
    <property type="entry name" value="Duplicated hybrid motif"/>
    <property type="match status" value="1"/>
</dbReference>
<dbReference type="Gene3D" id="2.70.70.10">
    <property type="entry name" value="Glucose Permease (Domain IIA)"/>
    <property type="match status" value="1"/>
</dbReference>
<evidence type="ECO:0000256" key="1">
    <source>
        <dbReference type="ARBA" id="ARBA00022729"/>
    </source>
</evidence>
<proteinExistence type="predicted"/>
<comment type="caution">
    <text evidence="4">The sequence shown here is derived from an EMBL/GenBank/DDBJ whole genome shotgun (WGS) entry which is preliminary data.</text>
</comment>
<dbReference type="Pfam" id="PF13517">
    <property type="entry name" value="FG-GAP_3"/>
    <property type="match status" value="2"/>
</dbReference>